<gene>
    <name evidence="1" type="ORF">Tco_0822832</name>
</gene>
<sequence>MLSSYASKCQLWISIAFSYQPLEWDCKWCWGDFNEVRCKEDRWGSTFLAQGALKRANLSVKGNMIERRMGGTIPFVVKDELVNHIELKDLIDPVSDVGRHSVSDEKFAKLFGK</sequence>
<evidence type="ECO:0000313" key="2">
    <source>
        <dbReference type="Proteomes" id="UP001151760"/>
    </source>
</evidence>
<accession>A0ABQ5AKE2</accession>
<evidence type="ECO:0000313" key="1">
    <source>
        <dbReference type="EMBL" id="GJT01663.1"/>
    </source>
</evidence>
<dbReference type="EMBL" id="BQNB010012288">
    <property type="protein sequence ID" value="GJT01663.1"/>
    <property type="molecule type" value="Genomic_DNA"/>
</dbReference>
<reference evidence="1" key="1">
    <citation type="journal article" date="2022" name="Int. J. Mol. Sci.">
        <title>Draft Genome of Tanacetum Coccineum: Genomic Comparison of Closely Related Tanacetum-Family Plants.</title>
        <authorList>
            <person name="Yamashiro T."/>
            <person name="Shiraishi A."/>
            <person name="Nakayama K."/>
            <person name="Satake H."/>
        </authorList>
    </citation>
    <scope>NUCLEOTIDE SEQUENCE</scope>
</reference>
<dbReference type="Proteomes" id="UP001151760">
    <property type="component" value="Unassembled WGS sequence"/>
</dbReference>
<reference evidence="1" key="2">
    <citation type="submission" date="2022-01" db="EMBL/GenBank/DDBJ databases">
        <authorList>
            <person name="Yamashiro T."/>
            <person name="Shiraishi A."/>
            <person name="Satake H."/>
            <person name="Nakayama K."/>
        </authorList>
    </citation>
    <scope>NUCLEOTIDE SEQUENCE</scope>
</reference>
<organism evidence="1 2">
    <name type="scientific">Tanacetum coccineum</name>
    <dbReference type="NCBI Taxonomy" id="301880"/>
    <lineage>
        <taxon>Eukaryota</taxon>
        <taxon>Viridiplantae</taxon>
        <taxon>Streptophyta</taxon>
        <taxon>Embryophyta</taxon>
        <taxon>Tracheophyta</taxon>
        <taxon>Spermatophyta</taxon>
        <taxon>Magnoliopsida</taxon>
        <taxon>eudicotyledons</taxon>
        <taxon>Gunneridae</taxon>
        <taxon>Pentapetalae</taxon>
        <taxon>asterids</taxon>
        <taxon>campanulids</taxon>
        <taxon>Asterales</taxon>
        <taxon>Asteraceae</taxon>
        <taxon>Asteroideae</taxon>
        <taxon>Anthemideae</taxon>
        <taxon>Anthemidinae</taxon>
        <taxon>Tanacetum</taxon>
    </lineage>
</organism>
<name>A0ABQ5AKE2_9ASTR</name>
<protein>
    <submittedName>
        <fullName evidence="1">Uncharacterized protein</fullName>
    </submittedName>
</protein>
<proteinExistence type="predicted"/>
<comment type="caution">
    <text evidence="1">The sequence shown here is derived from an EMBL/GenBank/DDBJ whole genome shotgun (WGS) entry which is preliminary data.</text>
</comment>
<keyword evidence="2" id="KW-1185">Reference proteome</keyword>